<gene>
    <name evidence="2" type="ORF">ACFFRI_11620</name>
</gene>
<dbReference type="Pfam" id="PF13354">
    <property type="entry name" value="Beta-lactamase2"/>
    <property type="match status" value="1"/>
</dbReference>
<protein>
    <submittedName>
        <fullName evidence="2">Serine hydrolase</fullName>
    </submittedName>
</protein>
<dbReference type="InterPro" id="IPR012338">
    <property type="entry name" value="Beta-lactam/transpept-like"/>
</dbReference>
<organism evidence="2 3">
    <name type="scientific">Nocardioides plantarum</name>
    <dbReference type="NCBI Taxonomy" id="29299"/>
    <lineage>
        <taxon>Bacteria</taxon>
        <taxon>Bacillati</taxon>
        <taxon>Actinomycetota</taxon>
        <taxon>Actinomycetes</taxon>
        <taxon>Propionibacteriales</taxon>
        <taxon>Nocardioidaceae</taxon>
        <taxon>Nocardioides</taxon>
    </lineage>
</organism>
<keyword evidence="3" id="KW-1185">Reference proteome</keyword>
<evidence type="ECO:0000313" key="3">
    <source>
        <dbReference type="Proteomes" id="UP001589750"/>
    </source>
</evidence>
<dbReference type="PANTHER" id="PTHR35333:SF3">
    <property type="entry name" value="BETA-LACTAMASE-TYPE TRANSPEPTIDASE FOLD CONTAINING PROTEIN"/>
    <property type="match status" value="1"/>
</dbReference>
<comment type="caution">
    <text evidence="2">The sequence shown here is derived from an EMBL/GenBank/DDBJ whole genome shotgun (WGS) entry which is preliminary data.</text>
</comment>
<sequence>MEQLVAVWLGGLDGETWWEQDADEPAYAASLVKVPLATAAEVLDLERRVPVHADFASAAGGRFTIERDDDQDDATWDALGSTETLGELRRRAIVESSNIATNLLLEQVGIAAVHDVLRAAGVSDRTTITRGIGDLAARDAGLANQVTARDLGWVLAHTPASVEEIMLGQRYRDAIPAGLPAGTHVANKTGWVDGITHDMAIVRPTDEHGGAPFALVVLTRTDDPHEVAEKRIAGLAAEAWGRRR</sequence>
<dbReference type="RefSeq" id="WP_140007713.1">
    <property type="nucleotide sequence ID" value="NZ_JBHMDG010000012.1"/>
</dbReference>
<keyword evidence="2" id="KW-0378">Hydrolase</keyword>
<accession>A0ABV5KC95</accession>
<proteinExistence type="predicted"/>
<dbReference type="PANTHER" id="PTHR35333">
    <property type="entry name" value="BETA-LACTAMASE"/>
    <property type="match status" value="1"/>
</dbReference>
<dbReference type="Gene3D" id="3.40.710.10">
    <property type="entry name" value="DD-peptidase/beta-lactamase superfamily"/>
    <property type="match status" value="1"/>
</dbReference>
<evidence type="ECO:0000259" key="1">
    <source>
        <dbReference type="Pfam" id="PF13354"/>
    </source>
</evidence>
<name>A0ABV5KC95_9ACTN</name>
<dbReference type="GO" id="GO:0016787">
    <property type="term" value="F:hydrolase activity"/>
    <property type="evidence" value="ECO:0007669"/>
    <property type="project" value="UniProtKB-KW"/>
</dbReference>
<reference evidence="2 3" key="1">
    <citation type="submission" date="2024-09" db="EMBL/GenBank/DDBJ databases">
        <authorList>
            <person name="Sun Q."/>
            <person name="Mori K."/>
        </authorList>
    </citation>
    <scope>NUCLEOTIDE SEQUENCE [LARGE SCALE GENOMIC DNA]</scope>
    <source>
        <strain evidence="2 3">JCM 9626</strain>
    </source>
</reference>
<evidence type="ECO:0000313" key="2">
    <source>
        <dbReference type="EMBL" id="MFB9313693.1"/>
    </source>
</evidence>
<dbReference type="EMBL" id="JBHMDG010000012">
    <property type="protein sequence ID" value="MFB9313693.1"/>
    <property type="molecule type" value="Genomic_DNA"/>
</dbReference>
<feature type="domain" description="Beta-lactamase class A catalytic" evidence="1">
    <location>
        <begin position="12"/>
        <end position="219"/>
    </location>
</feature>
<dbReference type="InterPro" id="IPR000871">
    <property type="entry name" value="Beta-lactam_class-A"/>
</dbReference>
<dbReference type="InterPro" id="IPR045155">
    <property type="entry name" value="Beta-lactam_cat"/>
</dbReference>
<dbReference type="Proteomes" id="UP001589750">
    <property type="component" value="Unassembled WGS sequence"/>
</dbReference>
<dbReference type="SUPFAM" id="SSF56601">
    <property type="entry name" value="beta-lactamase/transpeptidase-like"/>
    <property type="match status" value="1"/>
</dbReference>